<dbReference type="OrthoDB" id="43562at2"/>
<evidence type="ECO:0000256" key="1">
    <source>
        <dbReference type="SAM" id="Phobius"/>
    </source>
</evidence>
<dbReference type="InterPro" id="IPR039447">
    <property type="entry name" value="UreH-like_TM_dom"/>
</dbReference>
<feature type="transmembrane region" description="Helical" evidence="1">
    <location>
        <begin position="147"/>
        <end position="175"/>
    </location>
</feature>
<feature type="transmembrane region" description="Helical" evidence="1">
    <location>
        <begin position="225"/>
        <end position="242"/>
    </location>
</feature>
<comment type="caution">
    <text evidence="3">The sequence shown here is derived from an EMBL/GenBank/DDBJ whole genome shotgun (WGS) entry which is preliminary data.</text>
</comment>
<dbReference type="PANTHER" id="PTHR31272:SF4">
    <property type="entry name" value="CYTOCHROME C-TYPE BIOGENESIS PROTEIN HI_1454-RELATED"/>
    <property type="match status" value="1"/>
</dbReference>
<name>A0A2V3W1P9_9BACI</name>
<feature type="transmembrane region" description="Helical" evidence="1">
    <location>
        <begin position="26"/>
        <end position="45"/>
    </location>
</feature>
<protein>
    <submittedName>
        <fullName evidence="3">Cytochrome c biogenesis protein CcdA</fullName>
    </submittedName>
</protein>
<dbReference type="RefSeq" id="WP_110395255.1">
    <property type="nucleotide sequence ID" value="NZ_JBHUHB010000001.1"/>
</dbReference>
<feature type="transmembrane region" description="Helical" evidence="1">
    <location>
        <begin position="66"/>
        <end position="88"/>
    </location>
</feature>
<evidence type="ECO:0000259" key="2">
    <source>
        <dbReference type="Pfam" id="PF13386"/>
    </source>
</evidence>
<organism evidence="3 4">
    <name type="scientific">Pseudogracilibacillus auburnensis</name>
    <dbReference type="NCBI Taxonomy" id="1494959"/>
    <lineage>
        <taxon>Bacteria</taxon>
        <taxon>Bacillati</taxon>
        <taxon>Bacillota</taxon>
        <taxon>Bacilli</taxon>
        <taxon>Bacillales</taxon>
        <taxon>Bacillaceae</taxon>
        <taxon>Pseudogracilibacillus</taxon>
    </lineage>
</organism>
<proteinExistence type="predicted"/>
<sequence length="243" mass="27118">MYELFNQIISTLIGPIMDIAYSLEHLPLLFAFFLGIVGAVAPCQLTSNISAITIYGNKSLVDKVPWLRVLLFILGKIVVYSVLGIIIWLLGKEVYNTLSQIMPIIRKVIGPLLIIIGLFMIGLFQWKQTWRIFNFPTKVFKDNYLGSFLMGVSFTLAFCPTMFVLFLLTLMPVVLVTSYGAVLPAIFGIGTSLPLLIVIFLIWYFGASGAILKRSRKIGAITQKIAGVLLMIIGILDTLTYWL</sequence>
<dbReference type="PANTHER" id="PTHR31272">
    <property type="entry name" value="CYTOCHROME C-TYPE BIOGENESIS PROTEIN HI_1454-RELATED"/>
    <property type="match status" value="1"/>
</dbReference>
<feature type="domain" description="Urease accessory protein UreH-like transmembrane" evidence="2">
    <location>
        <begin position="31"/>
        <end position="236"/>
    </location>
</feature>
<feature type="transmembrane region" description="Helical" evidence="1">
    <location>
        <begin position="181"/>
        <end position="205"/>
    </location>
</feature>
<dbReference type="Pfam" id="PF13386">
    <property type="entry name" value="DsbD_2"/>
    <property type="match status" value="1"/>
</dbReference>
<reference evidence="3 4" key="1">
    <citation type="submission" date="2018-05" db="EMBL/GenBank/DDBJ databases">
        <title>Genomic Encyclopedia of Type Strains, Phase IV (KMG-IV): sequencing the most valuable type-strain genomes for metagenomic binning, comparative biology and taxonomic classification.</title>
        <authorList>
            <person name="Goeker M."/>
        </authorList>
    </citation>
    <scope>NUCLEOTIDE SEQUENCE [LARGE SCALE GENOMIC DNA]</scope>
    <source>
        <strain evidence="3 4">DSM 28556</strain>
    </source>
</reference>
<keyword evidence="1" id="KW-0472">Membrane</keyword>
<accession>A0A2V3W1P9</accession>
<dbReference type="Proteomes" id="UP000247978">
    <property type="component" value="Unassembled WGS sequence"/>
</dbReference>
<gene>
    <name evidence="3" type="ORF">DFR56_10689</name>
</gene>
<dbReference type="EMBL" id="QJJQ01000006">
    <property type="protein sequence ID" value="PXW87021.1"/>
    <property type="molecule type" value="Genomic_DNA"/>
</dbReference>
<dbReference type="InterPro" id="IPR051790">
    <property type="entry name" value="Cytochrome_c-biogenesis_DsbD"/>
</dbReference>
<keyword evidence="1" id="KW-1133">Transmembrane helix</keyword>
<keyword evidence="1" id="KW-0812">Transmembrane</keyword>
<dbReference type="AlphaFoldDB" id="A0A2V3W1P9"/>
<evidence type="ECO:0000313" key="3">
    <source>
        <dbReference type="EMBL" id="PXW87021.1"/>
    </source>
</evidence>
<evidence type="ECO:0000313" key="4">
    <source>
        <dbReference type="Proteomes" id="UP000247978"/>
    </source>
</evidence>
<feature type="transmembrane region" description="Helical" evidence="1">
    <location>
        <begin position="108"/>
        <end position="126"/>
    </location>
</feature>
<keyword evidence="4" id="KW-1185">Reference proteome</keyword>